<sequence length="63" mass="7394">MPFRQPSIRFRVRIRMLMLMLMLIPPLAVLFWGPTRNRAQPSNVSPKNGDRVPEPLCLVFCWV</sequence>
<comment type="caution">
    <text evidence="1">The sequence shown here is derived from an EMBL/GenBank/DDBJ whole genome shotgun (WGS) entry which is preliminary data.</text>
</comment>
<proteinExistence type="predicted"/>
<dbReference type="RefSeq" id="XP_018702212.1">
    <property type="nucleotide sequence ID" value="XM_018850567.1"/>
</dbReference>
<protein>
    <submittedName>
        <fullName evidence="1">Uncharacterized protein</fullName>
    </submittedName>
</protein>
<dbReference type="AlphaFoldDB" id="A0A167QKF7"/>
<reference evidence="1 2" key="1">
    <citation type="journal article" date="2016" name="Genome Biol. Evol.">
        <title>Divergent and convergent evolution of fungal pathogenicity.</title>
        <authorList>
            <person name="Shang Y."/>
            <person name="Xiao G."/>
            <person name="Zheng P."/>
            <person name="Cen K."/>
            <person name="Zhan S."/>
            <person name="Wang C."/>
        </authorList>
    </citation>
    <scope>NUCLEOTIDE SEQUENCE [LARGE SCALE GENOMIC DNA]</scope>
    <source>
        <strain evidence="1 2">ARSEF 2679</strain>
    </source>
</reference>
<name>A0A167QKF7_CORFA</name>
<dbReference type="GeneID" id="30023255"/>
<evidence type="ECO:0000313" key="1">
    <source>
        <dbReference type="EMBL" id="OAA57722.1"/>
    </source>
</evidence>
<evidence type="ECO:0000313" key="2">
    <source>
        <dbReference type="Proteomes" id="UP000076744"/>
    </source>
</evidence>
<gene>
    <name evidence="1" type="ORF">ISF_06963</name>
</gene>
<dbReference type="EMBL" id="AZHB01000019">
    <property type="protein sequence ID" value="OAA57722.1"/>
    <property type="molecule type" value="Genomic_DNA"/>
</dbReference>
<accession>A0A167QKF7</accession>
<keyword evidence="2" id="KW-1185">Reference proteome</keyword>
<organism evidence="1 2">
    <name type="scientific">Cordyceps fumosorosea (strain ARSEF 2679)</name>
    <name type="common">Isaria fumosorosea</name>
    <dbReference type="NCBI Taxonomy" id="1081104"/>
    <lineage>
        <taxon>Eukaryota</taxon>
        <taxon>Fungi</taxon>
        <taxon>Dikarya</taxon>
        <taxon>Ascomycota</taxon>
        <taxon>Pezizomycotina</taxon>
        <taxon>Sordariomycetes</taxon>
        <taxon>Hypocreomycetidae</taxon>
        <taxon>Hypocreales</taxon>
        <taxon>Cordycipitaceae</taxon>
        <taxon>Cordyceps</taxon>
    </lineage>
</organism>
<dbReference type="Proteomes" id="UP000076744">
    <property type="component" value="Unassembled WGS sequence"/>
</dbReference>